<dbReference type="AlphaFoldDB" id="A0ABD2ZJH7"/>
<dbReference type="EMBL" id="JBJUIK010000009">
    <property type="protein sequence ID" value="KAL3518996.1"/>
    <property type="molecule type" value="Genomic_DNA"/>
</dbReference>
<name>A0ABD2ZJH7_9GENT</name>
<proteinExistence type="predicted"/>
<keyword evidence="2" id="KW-1185">Reference proteome</keyword>
<organism evidence="1 2">
    <name type="scientific">Cinchona calisaya</name>
    <dbReference type="NCBI Taxonomy" id="153742"/>
    <lineage>
        <taxon>Eukaryota</taxon>
        <taxon>Viridiplantae</taxon>
        <taxon>Streptophyta</taxon>
        <taxon>Embryophyta</taxon>
        <taxon>Tracheophyta</taxon>
        <taxon>Spermatophyta</taxon>
        <taxon>Magnoliopsida</taxon>
        <taxon>eudicotyledons</taxon>
        <taxon>Gunneridae</taxon>
        <taxon>Pentapetalae</taxon>
        <taxon>asterids</taxon>
        <taxon>lamiids</taxon>
        <taxon>Gentianales</taxon>
        <taxon>Rubiaceae</taxon>
        <taxon>Cinchonoideae</taxon>
        <taxon>Cinchoneae</taxon>
        <taxon>Cinchona</taxon>
    </lineage>
</organism>
<evidence type="ECO:0000313" key="1">
    <source>
        <dbReference type="EMBL" id="KAL3518996.1"/>
    </source>
</evidence>
<protein>
    <submittedName>
        <fullName evidence="1">Uncharacterized protein</fullName>
    </submittedName>
</protein>
<comment type="caution">
    <text evidence="1">The sequence shown here is derived from an EMBL/GenBank/DDBJ whole genome shotgun (WGS) entry which is preliminary data.</text>
</comment>
<accession>A0ABD2ZJH7</accession>
<dbReference type="Proteomes" id="UP001630127">
    <property type="component" value="Unassembled WGS sequence"/>
</dbReference>
<sequence>MESEGKICGKINLCNCLIRTEEVAISDLWKDLLLHLLAILGWFSRPSGRLRSYEHSHNELKPVPRVDSSDEV</sequence>
<evidence type="ECO:0000313" key="2">
    <source>
        <dbReference type="Proteomes" id="UP001630127"/>
    </source>
</evidence>
<reference evidence="1 2" key="1">
    <citation type="submission" date="2024-11" db="EMBL/GenBank/DDBJ databases">
        <title>A near-complete genome assembly of Cinchona calisaya.</title>
        <authorList>
            <person name="Lian D.C."/>
            <person name="Zhao X.W."/>
            <person name="Wei L."/>
        </authorList>
    </citation>
    <scope>NUCLEOTIDE SEQUENCE [LARGE SCALE GENOMIC DNA]</scope>
    <source>
        <tissue evidence="1">Nenye</tissue>
    </source>
</reference>
<gene>
    <name evidence="1" type="ORF">ACH5RR_021585</name>
</gene>